<evidence type="ECO:0000256" key="2">
    <source>
        <dbReference type="ARBA" id="ARBA00023125"/>
    </source>
</evidence>
<dbReference type="PANTHER" id="PTHR33204">
    <property type="entry name" value="TRANSCRIPTIONAL REGULATOR, MARR FAMILY"/>
    <property type="match status" value="1"/>
</dbReference>
<dbReference type="Pfam" id="PF01638">
    <property type="entry name" value="HxlR"/>
    <property type="match status" value="1"/>
</dbReference>
<evidence type="ECO:0000313" key="5">
    <source>
        <dbReference type="EMBL" id="MDJ1485017.1"/>
    </source>
</evidence>
<gene>
    <name evidence="5" type="ORF">QNI16_31245</name>
</gene>
<evidence type="ECO:0000256" key="1">
    <source>
        <dbReference type="ARBA" id="ARBA00023015"/>
    </source>
</evidence>
<dbReference type="SUPFAM" id="SSF46785">
    <property type="entry name" value="Winged helix' DNA-binding domain"/>
    <property type="match status" value="1"/>
</dbReference>
<proteinExistence type="predicted"/>
<sequence>MKLTDHTMIMDENCILHQSVMLLADKWTLLVLLSLIQGSKRTSDLLRQIGGISPKMLTQTLKKLETAGIVERRVYPVIPPKVEYSLTETGKGLEEVLSTLYKWSVRRVLANS</sequence>
<dbReference type="GO" id="GO:0003677">
    <property type="term" value="F:DNA binding"/>
    <property type="evidence" value="ECO:0007669"/>
    <property type="project" value="UniProtKB-KW"/>
</dbReference>
<dbReference type="CDD" id="cd00090">
    <property type="entry name" value="HTH_ARSR"/>
    <property type="match status" value="1"/>
</dbReference>
<comment type="caution">
    <text evidence="5">The sequence shown here is derived from an EMBL/GenBank/DDBJ whole genome shotgun (WGS) entry which is preliminary data.</text>
</comment>
<reference evidence="5" key="1">
    <citation type="submission" date="2023-05" db="EMBL/GenBank/DDBJ databases">
        <authorList>
            <person name="Zhang X."/>
        </authorList>
    </citation>
    <scope>NUCLEOTIDE SEQUENCE</scope>
    <source>
        <strain evidence="5">YF14B1</strain>
    </source>
</reference>
<dbReference type="EMBL" id="JASJOS010000017">
    <property type="protein sequence ID" value="MDJ1485017.1"/>
    <property type="molecule type" value="Genomic_DNA"/>
</dbReference>
<keyword evidence="1" id="KW-0805">Transcription regulation</keyword>
<dbReference type="PROSITE" id="PS51118">
    <property type="entry name" value="HTH_HXLR"/>
    <property type="match status" value="1"/>
</dbReference>
<protein>
    <submittedName>
        <fullName evidence="5">Helix-turn-helix domain-containing protein</fullName>
    </submittedName>
</protein>
<evidence type="ECO:0000259" key="4">
    <source>
        <dbReference type="PROSITE" id="PS51118"/>
    </source>
</evidence>
<dbReference type="InterPro" id="IPR011991">
    <property type="entry name" value="ArsR-like_HTH"/>
</dbReference>
<dbReference type="GO" id="GO:0006355">
    <property type="term" value="P:regulation of DNA-templated transcription"/>
    <property type="evidence" value="ECO:0007669"/>
    <property type="project" value="UniProtKB-ARBA"/>
</dbReference>
<dbReference type="AlphaFoldDB" id="A0AAE3QT81"/>
<dbReference type="InterPro" id="IPR036388">
    <property type="entry name" value="WH-like_DNA-bd_sf"/>
</dbReference>
<dbReference type="Gene3D" id="1.10.10.10">
    <property type="entry name" value="Winged helix-like DNA-binding domain superfamily/Winged helix DNA-binding domain"/>
    <property type="match status" value="1"/>
</dbReference>
<dbReference type="PANTHER" id="PTHR33204:SF18">
    <property type="entry name" value="TRANSCRIPTIONAL REGULATORY PROTEIN"/>
    <property type="match status" value="1"/>
</dbReference>
<organism evidence="5 6">
    <name type="scientific">Xanthocytophaga flava</name>
    <dbReference type="NCBI Taxonomy" id="3048013"/>
    <lineage>
        <taxon>Bacteria</taxon>
        <taxon>Pseudomonadati</taxon>
        <taxon>Bacteroidota</taxon>
        <taxon>Cytophagia</taxon>
        <taxon>Cytophagales</taxon>
        <taxon>Rhodocytophagaceae</taxon>
        <taxon>Xanthocytophaga</taxon>
    </lineage>
</organism>
<evidence type="ECO:0000313" key="6">
    <source>
        <dbReference type="Proteomes" id="UP001241110"/>
    </source>
</evidence>
<dbReference type="InterPro" id="IPR036390">
    <property type="entry name" value="WH_DNA-bd_sf"/>
</dbReference>
<dbReference type="InterPro" id="IPR002577">
    <property type="entry name" value="HTH_HxlR"/>
</dbReference>
<evidence type="ECO:0000256" key="3">
    <source>
        <dbReference type="ARBA" id="ARBA00023163"/>
    </source>
</evidence>
<feature type="domain" description="HTH hxlR-type" evidence="4">
    <location>
        <begin position="14"/>
        <end position="112"/>
    </location>
</feature>
<accession>A0AAE3QT81</accession>
<keyword evidence="3" id="KW-0804">Transcription</keyword>
<keyword evidence="2" id="KW-0238">DNA-binding</keyword>
<name>A0AAE3QT81_9BACT</name>
<dbReference type="Proteomes" id="UP001241110">
    <property type="component" value="Unassembled WGS sequence"/>
</dbReference>